<evidence type="ECO:0000313" key="3">
    <source>
        <dbReference type="WBParaSite" id="TCONS_00013816.p1"/>
    </source>
</evidence>
<protein>
    <submittedName>
        <fullName evidence="3">Uncharacterized protein</fullName>
    </submittedName>
</protein>
<sequence length="749" mass="87661">TDKMESTKFSEIPNNTSTLFKKYSSFTYDEKIKEFKQYLNTFSCYVVTKGYISIEDEDLESTYLRFCAEKDKIRTKIFLLGQFIDNIKLKELIYSSGMDGRKCYTLYRQVISFKEKFELLENAKLPDYQDVFNFVVFKLKNYFYDNIQSNFVVFEKIKTFIDEYISENKSDKNQINSLNEESKESMYAEINKKFYLILQFHRSDCFENPKSHKKSLITKDVTTCETVDQCSLTGKEIQCLITEEKEEQSLTRNNEQQCSLIEKQEQPQAAEKGEGSLSTNKKGKSLTLEKEIQCLITEEKVQNSTIERENQCFSTEKQEQFLATEKREEYSLKNKEEKASTTVEMEESLITNKEKEFSITEKEGDSLMTEKNENSSCDKKDYYKNDNECNSIFDNLNFVLFSFVCIPKISITLTAIKIFFEKVNQKIDEQIICYCLDKFIIVISISAVISTVKIELTKFSVLPNMSNPMFIKFSSLTYDGKLSKLKEYLGIYSSCVQKENYHRIHRNLSDSVYERLCVRKNKVERKIYLLGQLIDDTTIRDLVHSSNMNERERYKLLTNAKMFKRDFELLENARLPRYQDAFNYVASNMMPYIFEKRKNNFGLFKKINTFISQYISRMISDNEQVNSLDQQSIGLMYAAINRKFNSILHHRCFDIFGNSRSHNRLGTTNEVTTSRAVDQDCLTGNIVQSLVTERGTKRKRTRKEEEELPVGKRRFPTTRKGENSNDDVRNKNGSASNNIEFVVISSDED</sequence>
<evidence type="ECO:0000256" key="1">
    <source>
        <dbReference type="SAM" id="MobiDB-lite"/>
    </source>
</evidence>
<feature type="region of interest" description="Disordered" evidence="1">
    <location>
        <begin position="692"/>
        <end position="749"/>
    </location>
</feature>
<name>A0AAF5DM97_STRER</name>
<evidence type="ECO:0000313" key="2">
    <source>
        <dbReference type="Proteomes" id="UP000035681"/>
    </source>
</evidence>
<reference evidence="3" key="1">
    <citation type="submission" date="2024-02" db="UniProtKB">
        <authorList>
            <consortium name="WormBaseParasite"/>
        </authorList>
    </citation>
    <scope>IDENTIFICATION</scope>
</reference>
<keyword evidence="2" id="KW-1185">Reference proteome</keyword>
<feature type="compositionally biased region" description="Basic and acidic residues" evidence="1">
    <location>
        <begin position="719"/>
        <end position="730"/>
    </location>
</feature>
<feature type="region of interest" description="Disordered" evidence="1">
    <location>
        <begin position="263"/>
        <end position="283"/>
    </location>
</feature>
<proteinExistence type="predicted"/>
<accession>A0AAF5DM97</accession>
<organism evidence="2 3">
    <name type="scientific">Strongyloides stercoralis</name>
    <name type="common">Threadworm</name>
    <dbReference type="NCBI Taxonomy" id="6248"/>
    <lineage>
        <taxon>Eukaryota</taxon>
        <taxon>Metazoa</taxon>
        <taxon>Ecdysozoa</taxon>
        <taxon>Nematoda</taxon>
        <taxon>Chromadorea</taxon>
        <taxon>Rhabditida</taxon>
        <taxon>Tylenchina</taxon>
        <taxon>Panagrolaimomorpha</taxon>
        <taxon>Strongyloidoidea</taxon>
        <taxon>Strongyloididae</taxon>
        <taxon>Strongyloides</taxon>
    </lineage>
</organism>
<dbReference type="Proteomes" id="UP000035681">
    <property type="component" value="Unplaced"/>
</dbReference>
<dbReference type="AlphaFoldDB" id="A0AAF5DM97"/>
<dbReference type="WBParaSite" id="TCONS_00013816.p1">
    <property type="protein sequence ID" value="TCONS_00013816.p1"/>
    <property type="gene ID" value="XLOC_008735"/>
</dbReference>